<reference evidence="1 2" key="1">
    <citation type="journal article" date="2013" name="Curr. Biol.">
        <title>Shared signatures of parasitism and phylogenomics unite Cryptomycota and microsporidia.</title>
        <authorList>
            <person name="James T.Y."/>
            <person name="Pelin A."/>
            <person name="Bonen L."/>
            <person name="Ahrendt S."/>
            <person name="Sain D."/>
            <person name="Corradi N."/>
            <person name="Stajich J.E."/>
        </authorList>
    </citation>
    <scope>NUCLEOTIDE SEQUENCE [LARGE SCALE GENOMIC DNA]</scope>
    <source>
        <strain evidence="1 2">CSF55</strain>
    </source>
</reference>
<keyword evidence="2" id="KW-1185">Reference proteome</keyword>
<dbReference type="HOGENOM" id="CLU_2484571_0_0_1"/>
<proteinExistence type="predicted"/>
<evidence type="ECO:0000313" key="1">
    <source>
        <dbReference type="EMBL" id="EPZ36361.1"/>
    </source>
</evidence>
<dbReference type="AlphaFoldDB" id="A0A075B195"/>
<evidence type="ECO:0000313" key="2">
    <source>
        <dbReference type="Proteomes" id="UP000030755"/>
    </source>
</evidence>
<accession>A0A075B195</accession>
<dbReference type="EMBL" id="KE560579">
    <property type="protein sequence ID" value="EPZ36361.1"/>
    <property type="molecule type" value="Genomic_DNA"/>
</dbReference>
<dbReference type="Proteomes" id="UP000030755">
    <property type="component" value="Unassembled WGS sequence"/>
</dbReference>
<protein>
    <submittedName>
        <fullName evidence="1">Uncharacterized protein</fullName>
    </submittedName>
</protein>
<organism evidence="1 2">
    <name type="scientific">Rozella allomycis (strain CSF55)</name>
    <dbReference type="NCBI Taxonomy" id="988480"/>
    <lineage>
        <taxon>Eukaryota</taxon>
        <taxon>Fungi</taxon>
        <taxon>Fungi incertae sedis</taxon>
        <taxon>Cryptomycota</taxon>
        <taxon>Cryptomycota incertae sedis</taxon>
        <taxon>Rozella</taxon>
    </lineage>
</organism>
<sequence>MSLEESVEPIFKALEDFVKLIMLLLKVLGVGRDLCGKLYTMDGRENCSFAQAIKRCLLGLLYEMKLEDETSRKESFGELPFKRIYKP</sequence>
<gene>
    <name evidence="1" type="ORF">O9G_006400</name>
</gene>
<name>A0A075B195_ROZAC</name>